<name>A0A5E7C3P1_PSEFL</name>
<evidence type="ECO:0000313" key="3">
    <source>
        <dbReference type="Proteomes" id="UP000409037"/>
    </source>
</evidence>
<evidence type="ECO:0000256" key="1">
    <source>
        <dbReference type="SAM" id="MobiDB-lite"/>
    </source>
</evidence>
<dbReference type="RefSeq" id="WP_150797997.1">
    <property type="nucleotide sequence ID" value="NZ_CABVHU010000005.1"/>
</dbReference>
<reference evidence="2 3" key="1">
    <citation type="submission" date="2019-09" db="EMBL/GenBank/DDBJ databases">
        <authorList>
            <person name="Chandra G."/>
            <person name="Truman W A."/>
        </authorList>
    </citation>
    <scope>NUCLEOTIDE SEQUENCE [LARGE SCALE GENOMIC DNA]</scope>
    <source>
        <strain evidence="2">PS833</strain>
    </source>
</reference>
<feature type="compositionally biased region" description="Polar residues" evidence="1">
    <location>
        <begin position="1"/>
        <end position="16"/>
    </location>
</feature>
<accession>A0A5E7C3P1</accession>
<dbReference type="OrthoDB" id="6988900at2"/>
<protein>
    <submittedName>
        <fullName evidence="2">Uncharacterized protein</fullName>
    </submittedName>
</protein>
<gene>
    <name evidence="2" type="ORF">PS833_02320</name>
</gene>
<sequence length="138" mass="15073">MTKQAQNKLLQPTATKKSPAIARHDDGRYVAVSALANEVVERQAAKAFAGSALSQTGVHKAPRAPRVPHLQNLERELRDLKKVVDALAVRSVVHDQSAQLSDSVDFEGMTVLDADTAYQMLDNPPEPNKALRNLLALR</sequence>
<evidence type="ECO:0000313" key="2">
    <source>
        <dbReference type="EMBL" id="VVN96867.1"/>
    </source>
</evidence>
<feature type="region of interest" description="Disordered" evidence="1">
    <location>
        <begin position="1"/>
        <end position="23"/>
    </location>
</feature>
<proteinExistence type="predicted"/>
<dbReference type="Proteomes" id="UP000409037">
    <property type="component" value="Unassembled WGS sequence"/>
</dbReference>
<organism evidence="2 3">
    <name type="scientific">Pseudomonas fluorescens</name>
    <dbReference type="NCBI Taxonomy" id="294"/>
    <lineage>
        <taxon>Bacteria</taxon>
        <taxon>Pseudomonadati</taxon>
        <taxon>Pseudomonadota</taxon>
        <taxon>Gammaproteobacteria</taxon>
        <taxon>Pseudomonadales</taxon>
        <taxon>Pseudomonadaceae</taxon>
        <taxon>Pseudomonas</taxon>
    </lineage>
</organism>
<dbReference type="EMBL" id="CABVHU010000005">
    <property type="protein sequence ID" value="VVN96867.1"/>
    <property type="molecule type" value="Genomic_DNA"/>
</dbReference>
<dbReference type="AlphaFoldDB" id="A0A5E7C3P1"/>